<evidence type="ECO:0000313" key="1">
    <source>
        <dbReference type="Proteomes" id="UP000887574"/>
    </source>
</evidence>
<sequence length="126" mass="14225">MIKSNDQGRHSTRRIILAMDKFLSGSNSSLQYLDVSFVIYRYQNFYLGDSKNPFVNARPSASKSPTVVSTRRERCIPGYFDADHSVESSSSSRTIQGCLRILSSTVRSSHRLYFACGWNGDRSKSL</sequence>
<evidence type="ECO:0000313" key="2">
    <source>
        <dbReference type="WBParaSite" id="jg13346.1"/>
    </source>
</evidence>
<reference evidence="2" key="1">
    <citation type="submission" date="2022-11" db="UniProtKB">
        <authorList>
            <consortium name="WormBaseParasite"/>
        </authorList>
    </citation>
    <scope>IDENTIFICATION</scope>
</reference>
<dbReference type="Proteomes" id="UP000887574">
    <property type="component" value="Unplaced"/>
</dbReference>
<proteinExistence type="predicted"/>
<name>A0A915CWI6_9BILA</name>
<dbReference type="AlphaFoldDB" id="A0A915CWI6"/>
<dbReference type="WBParaSite" id="jg13346.1">
    <property type="protein sequence ID" value="jg13346.1"/>
    <property type="gene ID" value="jg13346"/>
</dbReference>
<organism evidence="1 2">
    <name type="scientific">Ditylenchus dipsaci</name>
    <dbReference type="NCBI Taxonomy" id="166011"/>
    <lineage>
        <taxon>Eukaryota</taxon>
        <taxon>Metazoa</taxon>
        <taxon>Ecdysozoa</taxon>
        <taxon>Nematoda</taxon>
        <taxon>Chromadorea</taxon>
        <taxon>Rhabditida</taxon>
        <taxon>Tylenchina</taxon>
        <taxon>Tylenchomorpha</taxon>
        <taxon>Sphaerularioidea</taxon>
        <taxon>Anguinidae</taxon>
        <taxon>Anguininae</taxon>
        <taxon>Ditylenchus</taxon>
    </lineage>
</organism>
<accession>A0A915CWI6</accession>
<keyword evidence="1" id="KW-1185">Reference proteome</keyword>
<protein>
    <submittedName>
        <fullName evidence="2">Uncharacterized protein</fullName>
    </submittedName>
</protein>